<reference evidence="7" key="1">
    <citation type="submission" date="2020-01" db="EMBL/GenBank/DDBJ databases">
        <authorList>
            <person name="Rat A."/>
        </authorList>
    </citation>
    <scope>NUCLEOTIDE SEQUENCE</scope>
    <source>
        <strain evidence="7">LMG 28251</strain>
    </source>
</reference>
<comment type="caution">
    <text evidence="7">The sequence shown here is derived from an EMBL/GenBank/DDBJ whole genome shotgun (WGS) entry which is preliminary data.</text>
</comment>
<evidence type="ECO:0000256" key="1">
    <source>
        <dbReference type="ARBA" id="ARBA00004829"/>
    </source>
</evidence>
<evidence type="ECO:0000259" key="6">
    <source>
        <dbReference type="Pfam" id="PF01593"/>
    </source>
</evidence>
<dbReference type="Pfam" id="PF01593">
    <property type="entry name" value="Amino_oxidase"/>
    <property type="match status" value="1"/>
</dbReference>
<evidence type="ECO:0000313" key="7">
    <source>
        <dbReference type="EMBL" id="MBR0656172.1"/>
    </source>
</evidence>
<keyword evidence="4 5" id="KW-0560">Oxidoreductase</keyword>
<keyword evidence="3 5" id="KW-0125">Carotenoid biosynthesis</keyword>
<evidence type="ECO:0000256" key="2">
    <source>
        <dbReference type="ARBA" id="ARBA00006046"/>
    </source>
</evidence>
<dbReference type="Gene3D" id="3.50.50.60">
    <property type="entry name" value="FAD/NAD(P)-binding domain"/>
    <property type="match status" value="2"/>
</dbReference>
<dbReference type="EMBL" id="JAAEDH010000015">
    <property type="protein sequence ID" value="MBR0656172.1"/>
    <property type="molecule type" value="Genomic_DNA"/>
</dbReference>
<dbReference type="InterPro" id="IPR054841">
    <property type="entry name" value="carotdesatCrtD"/>
</dbReference>
<protein>
    <submittedName>
        <fullName evidence="7">Phytoene desaturase</fullName>
    </submittedName>
</protein>
<accession>A0AAF1KUH3</accession>
<gene>
    <name evidence="7" type="primary">crtI</name>
    <name evidence="7" type="ORF">GXW79_13905</name>
</gene>
<evidence type="ECO:0000256" key="4">
    <source>
        <dbReference type="ARBA" id="ARBA00023002"/>
    </source>
</evidence>
<comment type="similarity">
    <text evidence="2 5">Belongs to the carotenoid/retinoid oxidoreductase family.</text>
</comment>
<dbReference type="PRINTS" id="PR00419">
    <property type="entry name" value="ADXRDTASE"/>
</dbReference>
<keyword evidence="8" id="KW-1185">Reference proteome</keyword>
<organism evidence="7 8">
    <name type="scientific">Plastoroseomonas arctica</name>
    <dbReference type="NCBI Taxonomy" id="1509237"/>
    <lineage>
        <taxon>Bacteria</taxon>
        <taxon>Pseudomonadati</taxon>
        <taxon>Pseudomonadota</taxon>
        <taxon>Alphaproteobacteria</taxon>
        <taxon>Acetobacterales</taxon>
        <taxon>Acetobacteraceae</taxon>
        <taxon>Plastoroseomonas</taxon>
    </lineage>
</organism>
<dbReference type="RefSeq" id="WP_211875016.1">
    <property type="nucleotide sequence ID" value="NZ_JAAEDH010000015.1"/>
</dbReference>
<comment type="pathway">
    <text evidence="1 5">Carotenoid biosynthesis.</text>
</comment>
<sequence length="493" mass="51025">MRVVVVGAGVGGLAAAADLARRGAEVVVLERAAVEGGKMRALDVAGAAVDAGPTVFTMRWVFEGLFADAGQRIEDHLILQPAEVLARHAWRAGGRLDLFADVAQSEAAIGVFAGAKEARGFRDFVARSGAMHRTLLAPFMAAERPSPLELVRRVGLAGLGDLWRTAPLRSLWGALGDHFSDVRLRQLFGRYATYVGASPWLAPATLMLIAHVEQDGVWSVAGGMRRVAAALRDLGETQGAQFRFGAEVAEVVAEGGRAVGVRLTDGERIATDAVVFNGDAAALDAVAPGAVGGPRGVRSLSAVTWCVNAPTRGFPLSHHNVFFAEDYAAEFSAIFDRREITGAPTVYICAQDRGAGAVPAAGMAERLLVLINAPADGDVRRFEAAAYAPRVAALLAACGLVVEDSGVATTPSEFAALFPATAGALYGRASHGATSTLTRPGAVSRLPGLYLCGGSVHPGPGVPMAALSGRLAAARLLEDAAGRRGAVRVSSGP</sequence>
<dbReference type="NCBIfam" id="NF045637">
    <property type="entry name" value="carotdesatCrtDProt"/>
    <property type="match status" value="1"/>
</dbReference>
<dbReference type="NCBIfam" id="TIGR02734">
    <property type="entry name" value="crtI_fam"/>
    <property type="match status" value="1"/>
</dbReference>
<dbReference type="Proteomes" id="UP001196068">
    <property type="component" value="Unassembled WGS sequence"/>
</dbReference>
<dbReference type="PANTHER" id="PTHR43734:SF7">
    <property type="entry name" value="4,4'-DIAPONEUROSPORENE OXYGENASE"/>
    <property type="match status" value="1"/>
</dbReference>
<reference evidence="7" key="2">
    <citation type="journal article" date="2021" name="Syst. Appl. Microbiol.">
        <title>Roseomonas hellenica sp. nov., isolated from roots of wild-growing Alkanna tinctoria.</title>
        <authorList>
            <person name="Rat A."/>
            <person name="Naranjo H.D."/>
            <person name="Lebbe L."/>
            <person name="Cnockaert M."/>
            <person name="Krigas N."/>
            <person name="Grigoriadou K."/>
            <person name="Maloupa E."/>
            <person name="Willems A."/>
        </authorList>
    </citation>
    <scope>NUCLEOTIDE SEQUENCE</scope>
    <source>
        <strain evidence="7">LMG 28251</strain>
    </source>
</reference>
<dbReference type="PANTHER" id="PTHR43734">
    <property type="entry name" value="PHYTOENE DESATURASE"/>
    <property type="match status" value="1"/>
</dbReference>
<dbReference type="GO" id="GO:0016117">
    <property type="term" value="P:carotenoid biosynthetic process"/>
    <property type="evidence" value="ECO:0007669"/>
    <property type="project" value="UniProtKB-KW"/>
</dbReference>
<evidence type="ECO:0000313" key="8">
    <source>
        <dbReference type="Proteomes" id="UP001196068"/>
    </source>
</evidence>
<evidence type="ECO:0000256" key="3">
    <source>
        <dbReference type="ARBA" id="ARBA00022746"/>
    </source>
</evidence>
<dbReference type="AlphaFoldDB" id="A0AAF1KUH3"/>
<dbReference type="InterPro" id="IPR002937">
    <property type="entry name" value="Amino_oxidase"/>
</dbReference>
<name>A0AAF1KUH3_9PROT</name>
<dbReference type="InterPro" id="IPR036188">
    <property type="entry name" value="FAD/NAD-bd_sf"/>
</dbReference>
<dbReference type="InterPro" id="IPR014105">
    <property type="entry name" value="Carotenoid/retinoid_OxRdtase"/>
</dbReference>
<evidence type="ECO:0000256" key="5">
    <source>
        <dbReference type="RuleBase" id="RU362075"/>
    </source>
</evidence>
<feature type="domain" description="Amine oxidase" evidence="6">
    <location>
        <begin position="11"/>
        <end position="477"/>
    </location>
</feature>
<dbReference type="GO" id="GO:0016491">
    <property type="term" value="F:oxidoreductase activity"/>
    <property type="evidence" value="ECO:0007669"/>
    <property type="project" value="UniProtKB-KW"/>
</dbReference>
<proteinExistence type="inferred from homology"/>
<dbReference type="SUPFAM" id="SSF51905">
    <property type="entry name" value="FAD/NAD(P)-binding domain"/>
    <property type="match status" value="1"/>
</dbReference>